<dbReference type="AlphaFoldDB" id="U3TH74"/>
<dbReference type="KEGG" id="acj:ACAM_1200"/>
<dbReference type="STRING" id="1198449.ACAM_1200"/>
<dbReference type="Proteomes" id="UP000016887">
    <property type="component" value="Chromosome"/>
</dbReference>
<dbReference type="RefSeq" id="WP_022541939.1">
    <property type="nucleotide sequence ID" value="NC_022521.1"/>
</dbReference>
<dbReference type="GeneID" id="17110479"/>
<accession>U3TH74</accession>
<sequence>MKTGRILAGLAARLLAALGVILIVAGLAASLWGVKTESIWSGTIPVGTGGAAVIAAMPTASSGTLDVRLEGVGRAYLLTVSGDPLMLFDALAAINIEITGRNVEPDIRAGIVYGWGVVKASQQTIQLLPTIGAVEEVEPQAGVAEAEARIKPGTSLAIVAVPLGSEIGFTLDYKVEGYSRTPEHMLIAAGTATALAGLAAYSRVSRKAAAQSKTK</sequence>
<organism evidence="1 2">
    <name type="scientific">Aeropyrum camini SY1 = JCM 12091</name>
    <dbReference type="NCBI Taxonomy" id="1198449"/>
    <lineage>
        <taxon>Archaea</taxon>
        <taxon>Thermoproteota</taxon>
        <taxon>Thermoprotei</taxon>
        <taxon>Desulfurococcales</taxon>
        <taxon>Desulfurococcaceae</taxon>
        <taxon>Aeropyrum</taxon>
    </lineage>
</organism>
<protein>
    <submittedName>
        <fullName evidence="1">Uncharacterized protein</fullName>
    </submittedName>
</protein>
<evidence type="ECO:0000313" key="2">
    <source>
        <dbReference type="Proteomes" id="UP000016887"/>
    </source>
</evidence>
<dbReference type="OrthoDB" id="378063at2157"/>
<gene>
    <name evidence="1" type="ORF">ACAM_1200</name>
</gene>
<name>U3TH74_9CREN</name>
<dbReference type="eggNOG" id="arCOG11610">
    <property type="taxonomic scope" value="Archaea"/>
</dbReference>
<dbReference type="EMBL" id="AP012489">
    <property type="protein sequence ID" value="BAN90669.1"/>
    <property type="molecule type" value="Genomic_DNA"/>
</dbReference>
<proteinExistence type="predicted"/>
<evidence type="ECO:0000313" key="1">
    <source>
        <dbReference type="EMBL" id="BAN90669.1"/>
    </source>
</evidence>
<reference evidence="1 2" key="1">
    <citation type="journal article" date="2013" name="Appl. Environ. Microbiol.">
        <title>Variation of the Virus-Related Elements within Syntenic Genomes of the Hyperthermophilic Archaeon Aeropyrum.</title>
        <authorList>
            <person name="Daifuku T."/>
            <person name="Yoshida T."/>
            <person name="Kitamura T."/>
            <person name="Kawaichi S."/>
            <person name="Inoue T."/>
            <person name="Nomura K."/>
            <person name="Yoshida Y."/>
            <person name="Kuno S."/>
            <person name="Sako Y."/>
        </authorList>
    </citation>
    <scope>NUCLEOTIDE SEQUENCE [LARGE SCALE GENOMIC DNA]</scope>
    <source>
        <strain evidence="1 2">SY1</strain>
    </source>
</reference>
<keyword evidence="2" id="KW-1185">Reference proteome</keyword>